<dbReference type="GO" id="GO:0000976">
    <property type="term" value="F:transcription cis-regulatory region binding"/>
    <property type="evidence" value="ECO:0007669"/>
    <property type="project" value="TreeGrafter"/>
</dbReference>
<dbReference type="InterPro" id="IPR001647">
    <property type="entry name" value="HTH_TetR"/>
</dbReference>
<organism evidence="5 6">
    <name type="scientific">Mycobacterium gordonae</name>
    <dbReference type="NCBI Taxonomy" id="1778"/>
    <lineage>
        <taxon>Bacteria</taxon>
        <taxon>Bacillati</taxon>
        <taxon>Actinomycetota</taxon>
        <taxon>Actinomycetes</taxon>
        <taxon>Mycobacteriales</taxon>
        <taxon>Mycobacteriaceae</taxon>
        <taxon>Mycobacterium</taxon>
    </lineage>
</organism>
<dbReference type="PANTHER" id="PTHR30055">
    <property type="entry name" value="HTH-TYPE TRANSCRIPTIONAL REGULATOR RUTR"/>
    <property type="match status" value="1"/>
</dbReference>
<evidence type="ECO:0000259" key="4">
    <source>
        <dbReference type="PROSITE" id="PS50977"/>
    </source>
</evidence>
<evidence type="ECO:0000256" key="3">
    <source>
        <dbReference type="SAM" id="MobiDB-lite"/>
    </source>
</evidence>
<dbReference type="Proteomes" id="UP000093757">
    <property type="component" value="Unassembled WGS sequence"/>
</dbReference>
<name>A0A1A6BKY6_MYCGO</name>
<gene>
    <name evidence="5" type="ORF">A9W98_12075</name>
</gene>
<feature type="region of interest" description="Disordered" evidence="3">
    <location>
        <begin position="195"/>
        <end position="234"/>
    </location>
</feature>
<dbReference type="Gene3D" id="1.10.357.10">
    <property type="entry name" value="Tetracycline Repressor, domain 2"/>
    <property type="match status" value="1"/>
</dbReference>
<dbReference type="PROSITE" id="PS50977">
    <property type="entry name" value="HTH_TETR_2"/>
    <property type="match status" value="1"/>
</dbReference>
<dbReference type="InterPro" id="IPR041490">
    <property type="entry name" value="KstR2_TetR_C"/>
</dbReference>
<evidence type="ECO:0000313" key="5">
    <source>
        <dbReference type="EMBL" id="OBS02961.1"/>
    </source>
</evidence>
<comment type="caution">
    <text evidence="5">The sequence shown here is derived from an EMBL/GenBank/DDBJ whole genome shotgun (WGS) entry which is preliminary data.</text>
</comment>
<dbReference type="EMBL" id="MAEM01000120">
    <property type="protein sequence ID" value="OBS02961.1"/>
    <property type="molecule type" value="Genomic_DNA"/>
</dbReference>
<feature type="domain" description="HTH tetR-type" evidence="4">
    <location>
        <begin position="13"/>
        <end position="73"/>
    </location>
</feature>
<dbReference type="PRINTS" id="PR00455">
    <property type="entry name" value="HTHTETR"/>
</dbReference>
<dbReference type="Pfam" id="PF00440">
    <property type="entry name" value="TetR_N"/>
    <property type="match status" value="1"/>
</dbReference>
<dbReference type="PANTHER" id="PTHR30055:SF237">
    <property type="entry name" value="TRANSCRIPTIONAL REPRESSOR MCE3R"/>
    <property type="match status" value="1"/>
</dbReference>
<dbReference type="RefSeq" id="WP_065132908.1">
    <property type="nucleotide sequence ID" value="NZ_MAEM01000120.1"/>
</dbReference>
<dbReference type="SUPFAM" id="SSF46689">
    <property type="entry name" value="Homeodomain-like"/>
    <property type="match status" value="1"/>
</dbReference>
<dbReference type="AlphaFoldDB" id="A0A1A6BKY6"/>
<dbReference type="Pfam" id="PF17932">
    <property type="entry name" value="TetR_C_24"/>
    <property type="match status" value="1"/>
</dbReference>
<dbReference type="InterPro" id="IPR036271">
    <property type="entry name" value="Tet_transcr_reg_TetR-rel_C_sf"/>
</dbReference>
<evidence type="ECO:0000313" key="6">
    <source>
        <dbReference type="Proteomes" id="UP000093757"/>
    </source>
</evidence>
<dbReference type="Gene3D" id="1.10.10.60">
    <property type="entry name" value="Homeodomain-like"/>
    <property type="match status" value="1"/>
</dbReference>
<accession>A0A1A6BKY6</accession>
<protein>
    <submittedName>
        <fullName evidence="5">TetR family transcriptional regulator</fullName>
    </submittedName>
</protein>
<proteinExistence type="predicted"/>
<keyword evidence="1 2" id="KW-0238">DNA-binding</keyword>
<evidence type="ECO:0000256" key="2">
    <source>
        <dbReference type="PROSITE-ProRule" id="PRU00335"/>
    </source>
</evidence>
<reference evidence="5 6" key="1">
    <citation type="submission" date="2016-06" db="EMBL/GenBank/DDBJ databases">
        <authorList>
            <person name="Kjaerup R.B."/>
            <person name="Dalgaard T.S."/>
            <person name="Juul-Madsen H.R."/>
        </authorList>
    </citation>
    <scope>NUCLEOTIDE SEQUENCE [LARGE SCALE GENOMIC DNA]</scope>
    <source>
        <strain evidence="5 6">1245752.6</strain>
    </source>
</reference>
<dbReference type="GO" id="GO:0003700">
    <property type="term" value="F:DNA-binding transcription factor activity"/>
    <property type="evidence" value="ECO:0007669"/>
    <property type="project" value="TreeGrafter"/>
</dbReference>
<sequence>MSRTGAVGRVRGSTRRERILSAAAALIAERGYHAVSMADIGTAAGIVGPGVYRHFDSKAALLAVLFERVVDSLLGRAAAIVSQARDEREALSWLVADHVALVINDRELAMVYYREVHNLPEEQRRRLRRQQRLYLEEWVHVVIELRPELDEAEVRAIVHGAIGAIQSVLHYRDSGLPAEWVTARLMAMGHAVLGVAPSDRRPKPPAPNCPTGRQGSREAAARLSSNGGGHGQRE</sequence>
<feature type="DNA-binding region" description="H-T-H motif" evidence="2">
    <location>
        <begin position="36"/>
        <end position="55"/>
    </location>
</feature>
<dbReference type="SUPFAM" id="SSF48498">
    <property type="entry name" value="Tetracyclin repressor-like, C-terminal domain"/>
    <property type="match status" value="1"/>
</dbReference>
<evidence type="ECO:0000256" key="1">
    <source>
        <dbReference type="ARBA" id="ARBA00023125"/>
    </source>
</evidence>
<dbReference type="InterPro" id="IPR009057">
    <property type="entry name" value="Homeodomain-like_sf"/>
</dbReference>
<dbReference type="InterPro" id="IPR050109">
    <property type="entry name" value="HTH-type_TetR-like_transc_reg"/>
</dbReference>